<dbReference type="AlphaFoldDB" id="A0A8H8A0Z6"/>
<keyword evidence="9" id="KW-1185">Reference proteome</keyword>
<dbReference type="SMART" id="SM01253">
    <property type="entry name" value="Kin17_mid"/>
    <property type="match status" value="1"/>
</dbReference>
<evidence type="ECO:0000256" key="1">
    <source>
        <dbReference type="ARBA" id="ARBA00008517"/>
    </source>
</evidence>
<feature type="coiled-coil region" evidence="5">
    <location>
        <begin position="149"/>
        <end position="190"/>
    </location>
</feature>
<keyword evidence="8" id="KW-0238">DNA-binding</keyword>
<dbReference type="InterPro" id="IPR037321">
    <property type="entry name" value="KIN17-like"/>
</dbReference>
<dbReference type="OrthoDB" id="10266249at2759"/>
<evidence type="ECO:0000256" key="2">
    <source>
        <dbReference type="ARBA" id="ARBA00022723"/>
    </source>
</evidence>
<dbReference type="Gene3D" id="1.10.10.2030">
    <property type="entry name" value="DNA/RNA-binding protein Kin17, conserved domain"/>
    <property type="match status" value="1"/>
</dbReference>
<comment type="caution">
    <text evidence="8">The sequence shown here is derived from an EMBL/GenBank/DDBJ whole genome shotgun (WGS) entry which is preliminary data.</text>
</comment>
<evidence type="ECO:0000313" key="8">
    <source>
        <dbReference type="EMBL" id="KAG5463168.1"/>
    </source>
</evidence>
<proteinExistence type="inferred from homology"/>
<dbReference type="GO" id="GO:0005634">
    <property type="term" value="C:nucleus"/>
    <property type="evidence" value="ECO:0007669"/>
    <property type="project" value="TreeGrafter"/>
</dbReference>
<dbReference type="Proteomes" id="UP000673691">
    <property type="component" value="Unassembled WGS sequence"/>
</dbReference>
<evidence type="ECO:0000256" key="6">
    <source>
        <dbReference type="SAM" id="MobiDB-lite"/>
    </source>
</evidence>
<evidence type="ECO:0000313" key="9">
    <source>
        <dbReference type="Proteomes" id="UP000673691"/>
    </source>
</evidence>
<dbReference type="GO" id="GO:0006260">
    <property type="term" value="P:DNA replication"/>
    <property type="evidence" value="ECO:0007669"/>
    <property type="project" value="TreeGrafter"/>
</dbReference>
<feature type="region of interest" description="Disordered" evidence="6">
    <location>
        <begin position="1"/>
        <end position="20"/>
    </location>
</feature>
<dbReference type="PANTHER" id="PTHR12805:SF0">
    <property type="entry name" value="DNA_RNA-BINDING PROTEIN KIN17"/>
    <property type="match status" value="1"/>
</dbReference>
<evidence type="ECO:0000256" key="4">
    <source>
        <dbReference type="ARBA" id="ARBA00022833"/>
    </source>
</evidence>
<comment type="similarity">
    <text evidence="1">Belongs to the KIN17 family.</text>
</comment>
<dbReference type="EMBL" id="JAEFCI010001038">
    <property type="protein sequence ID" value="KAG5463168.1"/>
    <property type="molecule type" value="Genomic_DNA"/>
</dbReference>
<reference evidence="8 9" key="1">
    <citation type="journal article" name="Sci. Rep.">
        <title>Genome-scale phylogenetic analyses confirm Olpidium as the closest living zoosporic fungus to the non-flagellated, terrestrial fungi.</title>
        <authorList>
            <person name="Chang Y."/>
            <person name="Rochon D."/>
            <person name="Sekimoto S."/>
            <person name="Wang Y."/>
            <person name="Chovatia M."/>
            <person name="Sandor L."/>
            <person name="Salamov A."/>
            <person name="Grigoriev I.V."/>
            <person name="Stajich J.E."/>
            <person name="Spatafora J.W."/>
        </authorList>
    </citation>
    <scope>NUCLEOTIDE SEQUENCE [LARGE SCALE GENOMIC DNA]</scope>
    <source>
        <strain evidence="8">S191</strain>
    </source>
</reference>
<evidence type="ECO:0000259" key="7">
    <source>
        <dbReference type="SMART" id="SM01253"/>
    </source>
</evidence>
<organism evidence="8 9">
    <name type="scientific">Olpidium bornovanus</name>
    <dbReference type="NCBI Taxonomy" id="278681"/>
    <lineage>
        <taxon>Eukaryota</taxon>
        <taxon>Fungi</taxon>
        <taxon>Fungi incertae sedis</taxon>
        <taxon>Olpidiomycota</taxon>
        <taxon>Olpidiomycotina</taxon>
        <taxon>Olpidiomycetes</taxon>
        <taxon>Olpidiales</taxon>
        <taxon>Olpidiaceae</taxon>
        <taxon>Olpidium</taxon>
    </lineage>
</organism>
<feature type="domain" description="DNA/RNA-binding protein Kin17 WH-like" evidence="7">
    <location>
        <begin position="72"/>
        <end position="178"/>
    </location>
</feature>
<keyword evidence="2" id="KW-0479">Metal-binding</keyword>
<sequence length="223" mass="25088">MSRRERVQMPLHVGVAPPPDEPVCGKPAEVRRAVLQGVSKRVHKGSVTTRAHRAAKRPRTTVSSLSPSRVPRTVSCLPPLSRSHQTKRVLANQVYQEFIQDRHHLHMNSTKWETLTDFVKWMGRERVCEVDETPRGWFVAWIDRSPKALERAAAEARRARQDADDEAREKRLLEEQVQRATETRAAATAATESPEVRVGVLGRGFSEFCAEPRGTGNCANGRV</sequence>
<dbReference type="Pfam" id="PF10357">
    <property type="entry name" value="WH_KIN17"/>
    <property type="match status" value="1"/>
</dbReference>
<evidence type="ECO:0000256" key="5">
    <source>
        <dbReference type="SAM" id="Coils"/>
    </source>
</evidence>
<gene>
    <name evidence="8" type="ORF">BJ554DRAFT_1328</name>
</gene>
<dbReference type="FunFam" id="1.10.10.2030:FF:000001">
    <property type="entry name" value="DNA/RNA-binding protein KIN17, putative"/>
    <property type="match status" value="1"/>
</dbReference>
<evidence type="ECO:0000256" key="3">
    <source>
        <dbReference type="ARBA" id="ARBA00022771"/>
    </source>
</evidence>
<name>A0A8H8A0Z6_9FUNG</name>
<keyword evidence="3" id="KW-0863">Zinc-finger</keyword>
<dbReference type="InterPro" id="IPR019447">
    <property type="entry name" value="DNA/RNA-bd_Kin17_WH-like_dom"/>
</dbReference>
<dbReference type="GO" id="GO:0006974">
    <property type="term" value="P:DNA damage response"/>
    <property type="evidence" value="ECO:0007669"/>
    <property type="project" value="TreeGrafter"/>
</dbReference>
<dbReference type="PANTHER" id="PTHR12805">
    <property type="entry name" value="KIN17 KIN, ANTIGENIC DETERMINANT OF RECA PROTEIN HOMOLOG"/>
    <property type="match status" value="1"/>
</dbReference>
<dbReference type="GO" id="GO:0008270">
    <property type="term" value="F:zinc ion binding"/>
    <property type="evidence" value="ECO:0007669"/>
    <property type="project" value="UniProtKB-KW"/>
</dbReference>
<protein>
    <submittedName>
        <fullName evidence="8">Domain of Kin17 curved DNA-binding protein-domain-containing protein</fullName>
    </submittedName>
</protein>
<dbReference type="InterPro" id="IPR038254">
    <property type="entry name" value="KIN17_WH-like_sf"/>
</dbReference>
<accession>A0A8H8A0Z6</accession>
<keyword evidence="4" id="KW-0862">Zinc</keyword>
<keyword evidence="5" id="KW-0175">Coiled coil</keyword>
<dbReference type="GO" id="GO:0003690">
    <property type="term" value="F:double-stranded DNA binding"/>
    <property type="evidence" value="ECO:0007669"/>
    <property type="project" value="TreeGrafter"/>
</dbReference>